<keyword evidence="3" id="KW-0449">Lipoprotein</keyword>
<dbReference type="STRING" id="522306.CAP2UW1_2246"/>
<accession>C7RP55</accession>
<sequence precursor="true">MPRIVLACLTTLLLTAATWRPASAAAPAEPTVARKTLAAFASEQDLTGLFKRWADEAQRRREEQQRARREQAASGALGQQVPPSPAPTAAPAAASVAKEAAAGKADSVTNVQHAGVDEGGIVKLHGDHLVILRRGRLFTVNIGGEDLRPVSAVDAFGSDVDPGGAWYDEMLIAGNTIVVIGYSYARGGTEIGVFDISRAGQLTYRATYHLRSNDYYSSRNYASRLIGSKLIVYSPHVLSPWGDPWAAFPAMRRWRPGALPADFRRITPATRIYRTDEALDPFAGVALHSVSICDLAKPEMDCQSTAVLGPPGRVFYVSPNSVFVWTTAGRGGPQATAPLSAVFRIPLDGSAPSALKTLGSPIDQFSFHEDDSGMLNVLLRANGRGEGMWAAEVNYGDLALLRVPLASFSDGRDSAPVDAYRRLPKAAGQALQSRYIGPYLLYGAGTGWHAPQPTTQSQVYAVRYAQGDVYELPLPHSVDRLEALGSNGLVVGSDGKDLHLTSLRLARLPVTADRYTRKDAAQGETRSHGFFYKAESEFDGLLGLPIVGGSEPGTRQLQAESAALLFLRNRGLSLSELGTLKARPSAGDRNDGCRASCVDWYGNSRPLFVRGRVFALMGYEIVEGKVDAKRIVETRRVNFAPAMLQVTR</sequence>
<dbReference type="OrthoDB" id="7439267at2"/>
<dbReference type="Pfam" id="PF09826">
    <property type="entry name" value="Beta_propel"/>
    <property type="match status" value="1"/>
</dbReference>
<feature type="compositionally biased region" description="Basic and acidic residues" evidence="1">
    <location>
        <begin position="58"/>
        <end position="71"/>
    </location>
</feature>
<evidence type="ECO:0000256" key="2">
    <source>
        <dbReference type="SAM" id="SignalP"/>
    </source>
</evidence>
<dbReference type="eggNOG" id="COG4880">
    <property type="taxonomic scope" value="Bacteria"/>
</dbReference>
<feature type="signal peptide" evidence="2">
    <location>
        <begin position="1"/>
        <end position="24"/>
    </location>
</feature>
<reference evidence="3" key="2">
    <citation type="submission" date="2009-09" db="EMBL/GenBank/DDBJ databases">
        <title>Complete sequence of chromosome of Candidatus Accumulibacter phosphatis clade IIA str. UW-1.</title>
        <authorList>
            <consortium name="US DOE Joint Genome Institute"/>
            <person name="Martin H.G."/>
            <person name="Ivanova N."/>
            <person name="Kunin V."/>
            <person name="Warnecke F."/>
            <person name="Barry K."/>
            <person name="He S."/>
            <person name="Salamov A."/>
            <person name="Szeto E."/>
            <person name="Dalin E."/>
            <person name="Pangilinan J.L."/>
            <person name="Lapidus A."/>
            <person name="Lowry S."/>
            <person name="Kyrpides N.C."/>
            <person name="McMahon K.D."/>
            <person name="Hugenholtz P."/>
        </authorList>
    </citation>
    <scope>NUCLEOTIDE SEQUENCE [LARGE SCALE GENOMIC DNA]</scope>
    <source>
        <strain evidence="3">UW-1</strain>
    </source>
</reference>
<evidence type="ECO:0000313" key="3">
    <source>
        <dbReference type="EMBL" id="ACV35537.1"/>
    </source>
</evidence>
<dbReference type="AlphaFoldDB" id="C7RP55"/>
<evidence type="ECO:0000256" key="1">
    <source>
        <dbReference type="SAM" id="MobiDB-lite"/>
    </source>
</evidence>
<dbReference type="InterPro" id="IPR019198">
    <property type="entry name" value="Beta_propeller_containing"/>
</dbReference>
<feature type="region of interest" description="Disordered" evidence="1">
    <location>
        <begin position="58"/>
        <end position="94"/>
    </location>
</feature>
<keyword evidence="2" id="KW-0732">Signal</keyword>
<dbReference type="KEGG" id="app:CAP2UW1_2246"/>
<reference evidence="3" key="1">
    <citation type="submission" date="2009-08" db="EMBL/GenBank/DDBJ databases">
        <authorList>
            <consortium name="US DOE Joint Genome Institute"/>
            <person name="Lucas S."/>
            <person name="Copeland A."/>
            <person name="Lapidus A."/>
            <person name="Glavina del Rio T."/>
            <person name="Dalin E."/>
            <person name="Tice H."/>
            <person name="Bruce D."/>
            <person name="Barry K."/>
            <person name="Pitluck S."/>
            <person name="Lowry S."/>
            <person name="Larimer F."/>
            <person name="Land M."/>
            <person name="Hauser L."/>
            <person name="Kyrpides N."/>
            <person name="Ivanova N."/>
            <person name="McMahon K.D."/>
            <person name="Hugenholtz P."/>
        </authorList>
    </citation>
    <scope>NUCLEOTIDE SEQUENCE</scope>
    <source>
        <strain evidence="3">UW-1</strain>
    </source>
</reference>
<proteinExistence type="predicted"/>
<name>C7RP55_ACCRE</name>
<protein>
    <submittedName>
        <fullName evidence="3">Putative lipoprotein</fullName>
    </submittedName>
</protein>
<gene>
    <name evidence="3" type="ordered locus">CAP2UW1_2246</name>
</gene>
<feature type="chain" id="PRO_5002983712" evidence="2">
    <location>
        <begin position="25"/>
        <end position="648"/>
    </location>
</feature>
<dbReference type="HOGENOM" id="CLU_422518_0_0_4"/>
<organism evidence="3">
    <name type="scientific">Accumulibacter regalis</name>
    <dbReference type="NCBI Taxonomy" id="522306"/>
    <lineage>
        <taxon>Bacteria</taxon>
        <taxon>Pseudomonadati</taxon>
        <taxon>Pseudomonadota</taxon>
        <taxon>Betaproteobacteria</taxon>
        <taxon>Candidatus Accumulibacter</taxon>
    </lineage>
</organism>
<dbReference type="EMBL" id="CP001715">
    <property type="protein sequence ID" value="ACV35537.1"/>
    <property type="molecule type" value="Genomic_DNA"/>
</dbReference>